<accession>A0A195CHZ2</accession>
<gene>
    <name evidence="2" type="ORF">ALC62_08819</name>
</gene>
<dbReference type="EMBL" id="KQ977721">
    <property type="protein sequence ID" value="KYN00328.1"/>
    <property type="molecule type" value="Genomic_DNA"/>
</dbReference>
<dbReference type="Proteomes" id="UP000078542">
    <property type="component" value="Unassembled WGS sequence"/>
</dbReference>
<reference evidence="2 3" key="1">
    <citation type="submission" date="2016-03" db="EMBL/GenBank/DDBJ databases">
        <title>Cyphomyrmex costatus WGS genome.</title>
        <authorList>
            <person name="Nygaard S."/>
            <person name="Hu H."/>
            <person name="Boomsma J."/>
            <person name="Zhang G."/>
        </authorList>
    </citation>
    <scope>NUCLEOTIDE SEQUENCE [LARGE SCALE GENOMIC DNA]</scope>
    <source>
        <strain evidence="2">MS0001</strain>
        <tissue evidence="2">Whole body</tissue>
    </source>
</reference>
<keyword evidence="3" id="KW-1185">Reference proteome</keyword>
<name>A0A195CHZ2_9HYME</name>
<sequence length="239" mass="26709">TNDRVEQRPDRHVVTWSCDGPFPVRRSAAAKARARTTRAAVPPPPPPSSSPPPALELELELRGLQMGVRHAGLSRPVYPRTATRLASLFGYTVKETPDYSHPATADASLLNHYNHHEEQATCEIEPIEFVGTMRQFAYSRDLTASGAQLTKAREPKRASRRTDDSFRFRRMEADPMSQTALRIRGMLNNAYHVERPKPTMERSVEDEGRIAILLLTVFTHRDAKLFLVLLSTTAGLGAV</sequence>
<evidence type="ECO:0000313" key="2">
    <source>
        <dbReference type="EMBL" id="KYN00328.1"/>
    </source>
</evidence>
<dbReference type="AlphaFoldDB" id="A0A195CHZ2"/>
<proteinExistence type="predicted"/>
<feature type="compositionally biased region" description="Pro residues" evidence="1">
    <location>
        <begin position="41"/>
        <end position="54"/>
    </location>
</feature>
<organism evidence="2 3">
    <name type="scientific">Cyphomyrmex costatus</name>
    <dbReference type="NCBI Taxonomy" id="456900"/>
    <lineage>
        <taxon>Eukaryota</taxon>
        <taxon>Metazoa</taxon>
        <taxon>Ecdysozoa</taxon>
        <taxon>Arthropoda</taxon>
        <taxon>Hexapoda</taxon>
        <taxon>Insecta</taxon>
        <taxon>Pterygota</taxon>
        <taxon>Neoptera</taxon>
        <taxon>Endopterygota</taxon>
        <taxon>Hymenoptera</taxon>
        <taxon>Apocrita</taxon>
        <taxon>Aculeata</taxon>
        <taxon>Formicoidea</taxon>
        <taxon>Formicidae</taxon>
        <taxon>Myrmicinae</taxon>
        <taxon>Cyphomyrmex</taxon>
    </lineage>
</organism>
<feature type="non-terminal residue" evidence="2">
    <location>
        <position position="1"/>
    </location>
</feature>
<evidence type="ECO:0000313" key="3">
    <source>
        <dbReference type="Proteomes" id="UP000078542"/>
    </source>
</evidence>
<feature type="region of interest" description="Disordered" evidence="1">
    <location>
        <begin position="27"/>
        <end position="54"/>
    </location>
</feature>
<evidence type="ECO:0000256" key="1">
    <source>
        <dbReference type="SAM" id="MobiDB-lite"/>
    </source>
</evidence>
<protein>
    <submittedName>
        <fullName evidence="2">Uncharacterized protein</fullName>
    </submittedName>
</protein>